<evidence type="ECO:0000259" key="7">
    <source>
        <dbReference type="SMART" id="SM00828"/>
    </source>
</evidence>
<dbReference type="AlphaFoldDB" id="A0A285ECS7"/>
<dbReference type="Pfam" id="PF02353">
    <property type="entry name" value="CMAS"/>
    <property type="match status" value="1"/>
</dbReference>
<dbReference type="GO" id="GO:0008168">
    <property type="term" value="F:methyltransferase activity"/>
    <property type="evidence" value="ECO:0007669"/>
    <property type="project" value="UniProtKB-KW"/>
</dbReference>
<dbReference type="SUPFAM" id="SSF53335">
    <property type="entry name" value="S-adenosyl-L-methionine-dependent methyltransferases"/>
    <property type="match status" value="1"/>
</dbReference>
<evidence type="ECO:0000313" key="8">
    <source>
        <dbReference type="EMBL" id="SNX96928.1"/>
    </source>
</evidence>
<dbReference type="Proteomes" id="UP000219514">
    <property type="component" value="Unassembled WGS sequence"/>
</dbReference>
<evidence type="ECO:0000256" key="1">
    <source>
        <dbReference type="ARBA" id="ARBA00010815"/>
    </source>
</evidence>
<comment type="similarity">
    <text evidence="1">Belongs to the CFA/CMAS family.</text>
</comment>
<dbReference type="GO" id="GO:0032259">
    <property type="term" value="P:methylation"/>
    <property type="evidence" value="ECO:0007669"/>
    <property type="project" value="UniProtKB-KW"/>
</dbReference>
<dbReference type="InterPro" id="IPR020803">
    <property type="entry name" value="MeTfrase_dom"/>
</dbReference>
<keyword evidence="3" id="KW-0808">Transferase</keyword>
<dbReference type="Gene3D" id="3.40.50.150">
    <property type="entry name" value="Vaccinia Virus protein VP39"/>
    <property type="match status" value="1"/>
</dbReference>
<reference evidence="8 9" key="1">
    <citation type="submission" date="2017-09" db="EMBL/GenBank/DDBJ databases">
        <authorList>
            <person name="Ehlers B."/>
            <person name="Leendertz F.H."/>
        </authorList>
    </citation>
    <scope>NUCLEOTIDE SEQUENCE [LARGE SCALE GENOMIC DNA]</scope>
    <source>
        <strain evidence="8 9">DSM 46844</strain>
    </source>
</reference>
<dbReference type="PIRSF" id="PIRSF003085">
    <property type="entry name" value="CMAS"/>
    <property type="match status" value="1"/>
</dbReference>
<dbReference type="SMART" id="SM00828">
    <property type="entry name" value="PKS_MT"/>
    <property type="match status" value="1"/>
</dbReference>
<accession>A0A285ECS7</accession>
<evidence type="ECO:0000256" key="6">
    <source>
        <dbReference type="PIRSR" id="PIRSR003085-1"/>
    </source>
</evidence>
<keyword evidence="2" id="KW-0489">Methyltransferase</keyword>
<keyword evidence="4" id="KW-0949">S-adenosyl-L-methionine</keyword>
<sequence>MGSEESTATTLVTALRGVLGVGELPVRLRTWDGSVAGPEGAPVVAVRSRRALRRLAWSPGELGLGRAYVAGELDMEGDVFATLEALTSAGRLASRHASPAATVRERLDLLRAAARLGALGPAPAPPPEEVRLRRFGRRHTRARDAAAITHHYDISNDFYRLVLGPTMVYSCAVWESPATGLDAAQEAKLDLVCRKLGLTPGTRLLDVGCGWGSLALHAAGQYGASVVGVTLSPAQAELARARVADSGLGDRVEIRVQDYRDVTDGPFDAISSIGMAEHVGAGGMPGYVRALHDLLRPGGRLLNHAIAGNDEATTDRDPDTFITRFVFPDGELQSLAGTVTALESGGLEVLDVEALRRHYALTLRAWVERLEKHWDAAVGTSTEGRARVWRLYMAACALAFERGLMGVNQVLVRRPGGDEAPLRLRDWR</sequence>
<evidence type="ECO:0000256" key="2">
    <source>
        <dbReference type="ARBA" id="ARBA00022603"/>
    </source>
</evidence>
<dbReference type="RefSeq" id="WP_097206897.1">
    <property type="nucleotide sequence ID" value="NZ_JACHXB010000001.1"/>
</dbReference>
<dbReference type="InterPro" id="IPR003333">
    <property type="entry name" value="CMAS"/>
</dbReference>
<evidence type="ECO:0000256" key="3">
    <source>
        <dbReference type="ARBA" id="ARBA00022679"/>
    </source>
</evidence>
<keyword evidence="9" id="KW-1185">Reference proteome</keyword>
<dbReference type="CDD" id="cd02440">
    <property type="entry name" value="AdoMet_MTases"/>
    <property type="match status" value="1"/>
</dbReference>
<name>A0A285ECS7_9ACTN</name>
<dbReference type="EMBL" id="OBDO01000005">
    <property type="protein sequence ID" value="SNX96928.1"/>
    <property type="molecule type" value="Genomic_DNA"/>
</dbReference>
<dbReference type="PANTHER" id="PTHR43667">
    <property type="entry name" value="CYCLOPROPANE-FATTY-ACYL-PHOSPHOLIPID SYNTHASE"/>
    <property type="match status" value="1"/>
</dbReference>
<protein>
    <submittedName>
        <fullName evidence="8">Cyclopropane-fatty-acyl-phospholipid synthase</fullName>
    </submittedName>
</protein>
<evidence type="ECO:0000313" key="9">
    <source>
        <dbReference type="Proteomes" id="UP000219514"/>
    </source>
</evidence>
<feature type="active site" evidence="6">
    <location>
        <position position="396"/>
    </location>
</feature>
<feature type="domain" description="Polyketide synthase-like methyltransferase" evidence="7">
    <location>
        <begin position="158"/>
        <end position="415"/>
    </location>
</feature>
<evidence type="ECO:0000256" key="4">
    <source>
        <dbReference type="ARBA" id="ARBA00022691"/>
    </source>
</evidence>
<dbReference type="PANTHER" id="PTHR43667:SF1">
    <property type="entry name" value="CYCLOPROPANE-FATTY-ACYL-PHOSPHOLIPID SYNTHASE"/>
    <property type="match status" value="1"/>
</dbReference>
<organism evidence="8 9">
    <name type="scientific">Geodermatophilus sabuli</name>
    <dbReference type="NCBI Taxonomy" id="1564158"/>
    <lineage>
        <taxon>Bacteria</taxon>
        <taxon>Bacillati</taxon>
        <taxon>Actinomycetota</taxon>
        <taxon>Actinomycetes</taxon>
        <taxon>Geodermatophilales</taxon>
        <taxon>Geodermatophilaceae</taxon>
        <taxon>Geodermatophilus</taxon>
    </lineage>
</organism>
<evidence type="ECO:0000256" key="5">
    <source>
        <dbReference type="ARBA" id="ARBA00023098"/>
    </source>
</evidence>
<keyword evidence="5" id="KW-0443">Lipid metabolism</keyword>
<dbReference type="GO" id="GO:0008610">
    <property type="term" value="P:lipid biosynthetic process"/>
    <property type="evidence" value="ECO:0007669"/>
    <property type="project" value="InterPro"/>
</dbReference>
<dbReference type="InterPro" id="IPR029063">
    <property type="entry name" value="SAM-dependent_MTases_sf"/>
</dbReference>
<proteinExistence type="inferred from homology"/>
<dbReference type="OrthoDB" id="9782855at2"/>
<gene>
    <name evidence="8" type="ORF">SAMN06893097_105269</name>
</gene>
<dbReference type="InterPro" id="IPR050723">
    <property type="entry name" value="CFA/CMAS"/>
</dbReference>